<dbReference type="HOGENOM" id="CLU_1027399_0_0_1"/>
<evidence type="ECO:0000313" key="2">
    <source>
        <dbReference type="Proteomes" id="UP000002748"/>
    </source>
</evidence>
<dbReference type="RefSeq" id="XP_014180946.1">
    <property type="nucleotide sequence ID" value="XM_014325471.1"/>
</dbReference>
<dbReference type="AlphaFoldDB" id="J5QY04"/>
<dbReference type="GeneID" id="25984710"/>
<comment type="caution">
    <text evidence="1">The sequence shown here is derived from an EMBL/GenBank/DDBJ whole genome shotgun (WGS) entry which is preliminary data.</text>
</comment>
<gene>
    <name evidence="1" type="ORF">A1Q1_01196</name>
</gene>
<dbReference type="VEuPathDB" id="FungiDB:A1Q1_01196"/>
<protein>
    <submittedName>
        <fullName evidence="1">Uncharacterized protein</fullName>
    </submittedName>
</protein>
<sequence length="262" mass="28267">MIFTCSFPKNNTVEAECCKYGPKPEQLSSFTLKQDQATYCAVDKLDYLIGCLADHSITVDECRVDGINTATAAKKSYASASSPPTRLGMLCLTLLGLSLLAGVSAAPASNSTVCKTFKVNSESKSDWDVNARTSLSPLYQGAADCRGSSRCSLKADDEMRPTWKAEWFAPPGVEVHADFKAIVSKANELDHKVYGEAVEFPKVPEHEQWAVPPGAVVNVKGQASATRIPGTFSDCDNEQAYPGSVLLPRADQFWYKAVQGPA</sequence>
<dbReference type="Proteomes" id="UP000002748">
    <property type="component" value="Unassembled WGS sequence"/>
</dbReference>
<accession>J5QY04</accession>
<dbReference type="KEGG" id="tasa:A1Q1_01196"/>
<organism evidence="1 2">
    <name type="scientific">Trichosporon asahii var. asahii (strain ATCC 90039 / CBS 2479 / JCM 2466 / KCTC 7840 / NBRC 103889/ NCYC 2677 / UAMH 7654)</name>
    <name type="common">Yeast</name>
    <dbReference type="NCBI Taxonomy" id="1186058"/>
    <lineage>
        <taxon>Eukaryota</taxon>
        <taxon>Fungi</taxon>
        <taxon>Dikarya</taxon>
        <taxon>Basidiomycota</taxon>
        <taxon>Agaricomycotina</taxon>
        <taxon>Tremellomycetes</taxon>
        <taxon>Trichosporonales</taxon>
        <taxon>Trichosporonaceae</taxon>
        <taxon>Trichosporon</taxon>
    </lineage>
</organism>
<reference evidence="1 2" key="1">
    <citation type="journal article" date="2012" name="Eukaryot. Cell">
        <title>Draft genome sequence of CBS 2479, the standard type strain of Trichosporon asahii.</title>
        <authorList>
            <person name="Yang R.Y."/>
            <person name="Li H.T."/>
            <person name="Zhu H."/>
            <person name="Zhou G.P."/>
            <person name="Wang M."/>
            <person name="Wang L."/>
        </authorList>
    </citation>
    <scope>NUCLEOTIDE SEQUENCE [LARGE SCALE GENOMIC DNA]</scope>
    <source>
        <strain evidence="2">ATCC 90039 / CBS 2479 / JCM 2466 / KCTC 7840 / NCYC 2677 / UAMH 7654</strain>
    </source>
</reference>
<evidence type="ECO:0000313" key="1">
    <source>
        <dbReference type="EMBL" id="EJT49698.1"/>
    </source>
</evidence>
<name>J5QY04_TRIAS</name>
<proteinExistence type="predicted"/>
<dbReference type="EMBL" id="ALBS01000161">
    <property type="protein sequence ID" value="EJT49698.1"/>
    <property type="molecule type" value="Genomic_DNA"/>
</dbReference>